<dbReference type="EMBL" id="CAXLJM020000086">
    <property type="protein sequence ID" value="CAL8131202.1"/>
    <property type="molecule type" value="Genomic_DNA"/>
</dbReference>
<comment type="caution">
    <text evidence="3">The sequence shown here is derived from an EMBL/GenBank/DDBJ whole genome shotgun (WGS) entry which is preliminary data.</text>
</comment>
<feature type="coiled-coil region" evidence="1">
    <location>
        <begin position="66"/>
        <end position="96"/>
    </location>
</feature>
<feature type="compositionally biased region" description="Basic and acidic residues" evidence="2">
    <location>
        <begin position="231"/>
        <end position="250"/>
    </location>
</feature>
<sequence length="350" mass="39584">MEGEQFCEGMGQQLSPTSRPHEEEVNLGDGDNDKNDQLVGESVPILKAAEHYTIPKEEYPGGEMERDALNQKIEERDALIQQIQQQRDELNRGIKQGDASIAAMRQQRDALIHGMQEGKASLQETQRQLNALNYGMQEGDAFNQEMQRQHDALIQQMERQHFALIQQTLEREALDEKIQEREDIHCLILVDQARKISNLENQLKVQINKDDKKCAESERKVETMDTANKSMKKELDEPKEKCGGQKRKLDQNSVHENLQKRIVNSTQVEEQQVNTGSAFMGEEDNAKNYVETPRGEKEALSPLSSSNGSKLSSPSESENAELNDFETMQHFSDSGKSGMEGGKPAKEPMT</sequence>
<feature type="compositionally biased region" description="Polar residues" evidence="2">
    <location>
        <begin position="251"/>
        <end position="277"/>
    </location>
</feature>
<organism evidence="3 4">
    <name type="scientific">Orchesella dallaii</name>
    <dbReference type="NCBI Taxonomy" id="48710"/>
    <lineage>
        <taxon>Eukaryota</taxon>
        <taxon>Metazoa</taxon>
        <taxon>Ecdysozoa</taxon>
        <taxon>Arthropoda</taxon>
        <taxon>Hexapoda</taxon>
        <taxon>Collembola</taxon>
        <taxon>Entomobryomorpha</taxon>
        <taxon>Entomobryoidea</taxon>
        <taxon>Orchesellidae</taxon>
        <taxon>Orchesellinae</taxon>
        <taxon>Orchesella</taxon>
    </lineage>
</organism>
<keyword evidence="1" id="KW-0175">Coiled coil</keyword>
<evidence type="ECO:0000313" key="4">
    <source>
        <dbReference type="Proteomes" id="UP001642540"/>
    </source>
</evidence>
<protein>
    <submittedName>
        <fullName evidence="3">Uncharacterized protein</fullName>
    </submittedName>
</protein>
<name>A0ABP1RMV8_9HEXA</name>
<dbReference type="Proteomes" id="UP001642540">
    <property type="component" value="Unassembled WGS sequence"/>
</dbReference>
<evidence type="ECO:0000256" key="2">
    <source>
        <dbReference type="SAM" id="MobiDB-lite"/>
    </source>
</evidence>
<proteinExistence type="predicted"/>
<evidence type="ECO:0000256" key="1">
    <source>
        <dbReference type="SAM" id="Coils"/>
    </source>
</evidence>
<accession>A0ABP1RMV8</accession>
<gene>
    <name evidence="3" type="ORF">ODALV1_LOCUS24072</name>
</gene>
<evidence type="ECO:0000313" key="3">
    <source>
        <dbReference type="EMBL" id="CAL8131202.1"/>
    </source>
</evidence>
<keyword evidence="4" id="KW-1185">Reference proteome</keyword>
<feature type="compositionally biased region" description="Low complexity" evidence="2">
    <location>
        <begin position="301"/>
        <end position="317"/>
    </location>
</feature>
<reference evidence="3 4" key="1">
    <citation type="submission" date="2024-08" db="EMBL/GenBank/DDBJ databases">
        <authorList>
            <person name="Cucini C."/>
            <person name="Frati F."/>
        </authorList>
    </citation>
    <scope>NUCLEOTIDE SEQUENCE [LARGE SCALE GENOMIC DNA]</scope>
</reference>
<feature type="region of interest" description="Disordered" evidence="2">
    <location>
        <begin position="215"/>
        <end position="350"/>
    </location>
</feature>
<feature type="region of interest" description="Disordered" evidence="2">
    <location>
        <begin position="1"/>
        <end position="37"/>
    </location>
</feature>